<evidence type="ECO:0000313" key="1">
    <source>
        <dbReference type="EMBL" id="APO76070.1"/>
    </source>
</evidence>
<organism evidence="1 2">
    <name type="scientific">Rhizobium etli 8C-3</name>
    <dbReference type="NCBI Taxonomy" id="538025"/>
    <lineage>
        <taxon>Bacteria</taxon>
        <taxon>Pseudomonadati</taxon>
        <taxon>Pseudomonadota</taxon>
        <taxon>Alphaproteobacteria</taxon>
        <taxon>Hyphomicrobiales</taxon>
        <taxon>Rhizobiaceae</taxon>
        <taxon>Rhizobium/Agrobacterium group</taxon>
        <taxon>Rhizobium</taxon>
    </lineage>
</organism>
<protein>
    <submittedName>
        <fullName evidence="1">Uncharacterized protein</fullName>
    </submittedName>
</protein>
<dbReference type="EMBL" id="CP017241">
    <property type="protein sequence ID" value="APO76070.1"/>
    <property type="molecule type" value="Genomic_DNA"/>
</dbReference>
<dbReference type="RefSeq" id="WP_074062312.1">
    <property type="nucleotide sequence ID" value="NZ_CP017241.1"/>
</dbReference>
<reference evidence="1 2" key="1">
    <citation type="submission" date="2016-09" db="EMBL/GenBank/DDBJ databases">
        <title>The complete genome sequences of Rhizobium gallicum, symbiovars gallicum and phaseoli, symbionts associated to common bean (Phaseolus vulgaris).</title>
        <authorList>
            <person name="Bustos P."/>
            <person name="Santamaria R.I."/>
            <person name="Perez-Carrascal O.M."/>
            <person name="Juarez S."/>
            <person name="Lozano L."/>
            <person name="Martinez-Flores I."/>
            <person name="Martinez-Romero E."/>
            <person name="Cevallos M."/>
            <person name="Romero D."/>
            <person name="Davila G."/>
            <person name="Gonzalez V."/>
        </authorList>
    </citation>
    <scope>NUCLEOTIDE SEQUENCE [LARGE SCALE GENOMIC DNA]</scope>
    <source>
        <strain evidence="1 2">8C-3</strain>
    </source>
</reference>
<name>A0A1L5P7H0_RHIET</name>
<gene>
    <name evidence="1" type="ORF">AM571_CH03276</name>
</gene>
<dbReference type="Proteomes" id="UP000185109">
    <property type="component" value="Chromosome"/>
</dbReference>
<evidence type="ECO:0000313" key="2">
    <source>
        <dbReference type="Proteomes" id="UP000185109"/>
    </source>
</evidence>
<proteinExistence type="predicted"/>
<sequence length="71" mass="8277">MDLESMRSEYEQKIKEHEDHLKAMDENDIQHFQKEGNGPLSNVTERIKAEYRRNIETYTALIAQIDAILGA</sequence>
<dbReference type="AlphaFoldDB" id="A0A1L5P7H0"/>
<accession>A0A1L5P7H0</accession>